<sequence>MKSYLLDTHIFLWASAEPERLGKTMTRIIVNANATKYVSAISLVEIAQLSETKPKDFDFKIPLSTFIYQSLAQLQVQVLAITPEHAQRYYEIQPIENHKDPFDRTIIAQAASTGFTVLSDDSKFPLYPIEVISNYN</sequence>
<feature type="domain" description="PIN" evidence="1">
    <location>
        <begin position="4"/>
        <end position="125"/>
    </location>
</feature>
<dbReference type="RefSeq" id="WP_189564415.1">
    <property type="nucleotide sequence ID" value="NZ_BMXF01000002.1"/>
</dbReference>
<accession>A0A8J3D6I5</accession>
<organism evidence="2 3">
    <name type="scientific">Persicitalea jodogahamensis</name>
    <dbReference type="NCBI Taxonomy" id="402147"/>
    <lineage>
        <taxon>Bacteria</taxon>
        <taxon>Pseudomonadati</taxon>
        <taxon>Bacteroidota</taxon>
        <taxon>Cytophagia</taxon>
        <taxon>Cytophagales</taxon>
        <taxon>Spirosomataceae</taxon>
        <taxon>Persicitalea</taxon>
    </lineage>
</organism>
<dbReference type="PANTHER" id="PTHR36173">
    <property type="entry name" value="RIBONUCLEASE VAPC16-RELATED"/>
    <property type="match status" value="1"/>
</dbReference>
<evidence type="ECO:0000313" key="3">
    <source>
        <dbReference type="Proteomes" id="UP000598271"/>
    </source>
</evidence>
<dbReference type="Gene3D" id="3.40.50.1010">
    <property type="entry name" value="5'-nuclease"/>
    <property type="match status" value="1"/>
</dbReference>
<dbReference type="Pfam" id="PF01850">
    <property type="entry name" value="PIN"/>
    <property type="match status" value="1"/>
</dbReference>
<proteinExistence type="predicted"/>
<reference evidence="2 3" key="1">
    <citation type="journal article" date="2014" name="Int. J. Syst. Evol. Microbiol.">
        <title>Complete genome sequence of Corynebacterium casei LMG S-19264T (=DSM 44701T), isolated from a smear-ripened cheese.</title>
        <authorList>
            <consortium name="US DOE Joint Genome Institute (JGI-PGF)"/>
            <person name="Walter F."/>
            <person name="Albersmeier A."/>
            <person name="Kalinowski J."/>
            <person name="Ruckert C."/>
        </authorList>
    </citation>
    <scope>NUCLEOTIDE SEQUENCE [LARGE SCALE GENOMIC DNA]</scope>
    <source>
        <strain evidence="2 3">KCTC 12866</strain>
    </source>
</reference>
<dbReference type="SUPFAM" id="SSF88723">
    <property type="entry name" value="PIN domain-like"/>
    <property type="match status" value="1"/>
</dbReference>
<comment type="caution">
    <text evidence="2">The sequence shown here is derived from an EMBL/GenBank/DDBJ whole genome shotgun (WGS) entry which is preliminary data.</text>
</comment>
<dbReference type="InterPro" id="IPR052919">
    <property type="entry name" value="TA_system_RNase"/>
</dbReference>
<protein>
    <submittedName>
        <fullName evidence="2">Twitching motility protein PilT</fullName>
    </submittedName>
</protein>
<dbReference type="PANTHER" id="PTHR36173:SF1">
    <property type="entry name" value="RIBONUCLEASE VAPC22"/>
    <property type="match status" value="1"/>
</dbReference>
<dbReference type="InterPro" id="IPR041705">
    <property type="entry name" value="PIN_Sll0205"/>
</dbReference>
<dbReference type="EMBL" id="BMXF01000002">
    <property type="protein sequence ID" value="GHB67591.1"/>
    <property type="molecule type" value="Genomic_DNA"/>
</dbReference>
<evidence type="ECO:0000259" key="1">
    <source>
        <dbReference type="Pfam" id="PF01850"/>
    </source>
</evidence>
<evidence type="ECO:0000313" key="2">
    <source>
        <dbReference type="EMBL" id="GHB67591.1"/>
    </source>
</evidence>
<dbReference type="CDD" id="cd09872">
    <property type="entry name" value="PIN_Sll0205-like"/>
    <property type="match status" value="1"/>
</dbReference>
<gene>
    <name evidence="2" type="ORF">GCM10007390_21120</name>
</gene>
<dbReference type="Proteomes" id="UP000598271">
    <property type="component" value="Unassembled WGS sequence"/>
</dbReference>
<name>A0A8J3D6I5_9BACT</name>
<dbReference type="InterPro" id="IPR002716">
    <property type="entry name" value="PIN_dom"/>
</dbReference>
<dbReference type="AlphaFoldDB" id="A0A8J3D6I5"/>
<keyword evidence="3" id="KW-1185">Reference proteome</keyword>
<dbReference type="InterPro" id="IPR029060">
    <property type="entry name" value="PIN-like_dom_sf"/>
</dbReference>